<dbReference type="AlphaFoldDB" id="A0A1L5PHQ7"/>
<name>A0A1L5PHQ7_RHIET</name>
<evidence type="ECO:0000313" key="2">
    <source>
        <dbReference type="Proteomes" id="UP000185109"/>
    </source>
</evidence>
<evidence type="ECO:0000313" key="1">
    <source>
        <dbReference type="EMBL" id="APO79759.1"/>
    </source>
</evidence>
<geneLocation type="plasmid" evidence="2">
    <name>prsp8c3c</name>
</geneLocation>
<keyword evidence="1" id="KW-0614">Plasmid</keyword>
<proteinExistence type="predicted"/>
<accession>A0A1L5PHQ7</accession>
<dbReference type="EMBL" id="CP017244">
    <property type="protein sequence ID" value="APO79759.1"/>
    <property type="molecule type" value="Genomic_DNA"/>
</dbReference>
<organism evidence="1 2">
    <name type="scientific">Rhizobium etli 8C-3</name>
    <dbReference type="NCBI Taxonomy" id="538025"/>
    <lineage>
        <taxon>Bacteria</taxon>
        <taxon>Pseudomonadati</taxon>
        <taxon>Pseudomonadota</taxon>
        <taxon>Alphaproteobacteria</taxon>
        <taxon>Hyphomicrobiales</taxon>
        <taxon>Rhizobiaceae</taxon>
        <taxon>Rhizobium/Agrobacterium group</taxon>
        <taxon>Rhizobium</taxon>
    </lineage>
</organism>
<sequence length="78" mass="9282">MGVQFWARWRSRATTRIRYAATYRAGQKAMLLALEFPGITEAAWRGSLFRQRITAGRWRRSRCRIGFAISWWLPVRFC</sequence>
<dbReference type="Proteomes" id="UP000185109">
    <property type="component" value="Plasmid pRsp8C3c"/>
</dbReference>
<gene>
    <name evidence="1" type="ORF">AM571_PC02030</name>
</gene>
<protein>
    <submittedName>
        <fullName evidence="1">Uncharacterized protein</fullName>
    </submittedName>
</protein>
<reference evidence="1 2" key="1">
    <citation type="submission" date="2016-09" db="EMBL/GenBank/DDBJ databases">
        <title>The complete genome sequences of Rhizobium gallicum, symbiovars gallicum and phaseoli, symbionts associated to common bean (Phaseolus vulgaris).</title>
        <authorList>
            <person name="Bustos P."/>
            <person name="Santamaria R.I."/>
            <person name="Perez-Carrascal O.M."/>
            <person name="Juarez S."/>
            <person name="Lozano L."/>
            <person name="Martinez-Flores I."/>
            <person name="Martinez-Romero E."/>
            <person name="Cevallos M."/>
            <person name="Romero D."/>
            <person name="Davila G."/>
            <person name="Gonzalez V."/>
        </authorList>
    </citation>
    <scope>NUCLEOTIDE SEQUENCE [LARGE SCALE GENOMIC DNA]</scope>
    <source>
        <strain evidence="1 2">8C-3</strain>
        <plasmid evidence="2">Plasmid prsp8c3c</plasmid>
    </source>
</reference>